<dbReference type="AlphaFoldDB" id="X1ERJ8"/>
<comment type="caution">
    <text evidence="1">The sequence shown here is derived from an EMBL/GenBank/DDBJ whole genome shotgun (WGS) entry which is preliminary data.</text>
</comment>
<gene>
    <name evidence="1" type="ORF">S01H4_59792</name>
</gene>
<sequence length="58" mass="6769">LGILAEKLDEGVLKRFLEELDKPMPSDERILWPDNDKFFRILQDVLNKLHKPISIALP</sequence>
<reference evidence="1" key="1">
    <citation type="journal article" date="2014" name="Front. Microbiol.">
        <title>High frequency of phylogenetically diverse reductive dehalogenase-homologous genes in deep subseafloor sedimentary metagenomes.</title>
        <authorList>
            <person name="Kawai M."/>
            <person name="Futagami T."/>
            <person name="Toyoda A."/>
            <person name="Takaki Y."/>
            <person name="Nishi S."/>
            <person name="Hori S."/>
            <person name="Arai W."/>
            <person name="Tsubouchi T."/>
            <person name="Morono Y."/>
            <person name="Uchiyama I."/>
            <person name="Ito T."/>
            <person name="Fujiyama A."/>
            <person name="Inagaki F."/>
            <person name="Takami H."/>
        </authorList>
    </citation>
    <scope>NUCLEOTIDE SEQUENCE</scope>
    <source>
        <strain evidence="1">Expedition CK06-06</strain>
    </source>
</reference>
<evidence type="ECO:0000313" key="1">
    <source>
        <dbReference type="EMBL" id="GAH11268.1"/>
    </source>
</evidence>
<name>X1ERJ8_9ZZZZ</name>
<feature type="non-terminal residue" evidence="1">
    <location>
        <position position="1"/>
    </location>
</feature>
<organism evidence="1">
    <name type="scientific">marine sediment metagenome</name>
    <dbReference type="NCBI Taxonomy" id="412755"/>
    <lineage>
        <taxon>unclassified sequences</taxon>
        <taxon>metagenomes</taxon>
        <taxon>ecological metagenomes</taxon>
    </lineage>
</organism>
<dbReference type="EMBL" id="BART01035131">
    <property type="protein sequence ID" value="GAH11268.1"/>
    <property type="molecule type" value="Genomic_DNA"/>
</dbReference>
<protein>
    <submittedName>
        <fullName evidence="1">Uncharacterized protein</fullName>
    </submittedName>
</protein>
<proteinExistence type="predicted"/>
<accession>X1ERJ8</accession>